<feature type="transmembrane region" description="Helical" evidence="1">
    <location>
        <begin position="318"/>
        <end position="339"/>
    </location>
</feature>
<feature type="transmembrane region" description="Helical" evidence="1">
    <location>
        <begin position="255"/>
        <end position="275"/>
    </location>
</feature>
<keyword evidence="4" id="KW-0808">Transferase</keyword>
<feature type="transmembrane region" description="Helical" evidence="1">
    <location>
        <begin position="179"/>
        <end position="196"/>
    </location>
</feature>
<evidence type="ECO:0000313" key="4">
    <source>
        <dbReference type="EMBL" id="MCP3730768.1"/>
    </source>
</evidence>
<comment type="caution">
    <text evidence="4">The sequence shown here is derived from an EMBL/GenBank/DDBJ whole genome shotgun (WGS) entry which is preliminary data.</text>
</comment>
<reference evidence="4" key="1">
    <citation type="submission" date="2022-05" db="EMBL/GenBank/DDBJ databases">
        <title>Sphingomonas sp. strain MG17 Genome sequencing and assembly.</title>
        <authorList>
            <person name="Kim I."/>
        </authorList>
    </citation>
    <scope>NUCLEOTIDE SEQUENCE</scope>
    <source>
        <strain evidence="4">MG17</strain>
    </source>
</reference>
<keyword evidence="1" id="KW-0812">Transmembrane</keyword>
<keyword evidence="1" id="KW-1133">Transmembrane helix</keyword>
<feature type="transmembrane region" description="Helical" evidence="1">
    <location>
        <begin position="147"/>
        <end position="167"/>
    </location>
</feature>
<sequence>MTGTRSTSSTRYLPAIDGLRAVAALSVMLFHIWPRLLPGGYTGVDIFFVISGFVVTRSLAGREFASLGQFAAFFYARRLLRIMPALVAMLLVTLLAAQLFIPDAWLSNSLAQVARFAFFGLSNIVLATDTDSYFGPQATHNPVTHTWSLGVEEQFYLIFPLILWWHMRSHSRARAVRSVAWLSATSLILCAVLSFAAPKFAFYLIVTRFWELGLGMLLCLTQDRWRGWAAQQRWLVPAGLLLIATGFATPEGLPFPFPFALPAVLGTGVLIMAVAAETSPRLLSNPPMAGIGRVSYSLYLWHWPVIVLLRWTTGLHTLPLQLLALALGVTLAVASYLLIEKPLRRHPRFTAQPPARTVGQAAIAVILCTLAGHGLIAAHDRITLSVTGDRHAWYAEPERALPAPARCAVRYAKQRLERGELSSWTPGCPPAFTIFVPADSHGLAYAPNLHRLAAETGAQVRLYFRAGCPYFKLIETHASRPRCAGWYQAVAEDIAGRSRPGDVVFLPGLRLKRIANQFPGDPDAGADLDRVVPAALAEATTILARLGAGGAGIVLEAPKPLFPSPVFRCADSFNRANPICRGLTTSRAQVIERRRHVMAAMQSLAASVPRTLLWDPLPLLCPGATCEALPGGHPLFLDGDHLSGLGNDRVYPDLKRAILSRAAWGRSASPQAARTR</sequence>
<dbReference type="GO" id="GO:0016747">
    <property type="term" value="F:acyltransferase activity, transferring groups other than amino-acyl groups"/>
    <property type="evidence" value="ECO:0007669"/>
    <property type="project" value="InterPro"/>
</dbReference>
<proteinExistence type="predicted"/>
<evidence type="ECO:0000256" key="1">
    <source>
        <dbReference type="SAM" id="Phobius"/>
    </source>
</evidence>
<dbReference type="PANTHER" id="PTHR23028:SF53">
    <property type="entry name" value="ACYL_TRANSF_3 DOMAIN-CONTAINING PROTEIN"/>
    <property type="match status" value="1"/>
</dbReference>
<dbReference type="Proteomes" id="UP001139451">
    <property type="component" value="Unassembled WGS sequence"/>
</dbReference>
<evidence type="ECO:0000259" key="3">
    <source>
        <dbReference type="Pfam" id="PF19040"/>
    </source>
</evidence>
<feature type="domain" description="SGNH" evidence="3">
    <location>
        <begin position="436"/>
        <end position="653"/>
    </location>
</feature>
<dbReference type="GO" id="GO:0016020">
    <property type="term" value="C:membrane"/>
    <property type="evidence" value="ECO:0007669"/>
    <property type="project" value="TreeGrafter"/>
</dbReference>
<dbReference type="InterPro" id="IPR043968">
    <property type="entry name" value="SGNH"/>
</dbReference>
<feature type="domain" description="Acyltransferase 3" evidence="2">
    <location>
        <begin position="14"/>
        <end position="334"/>
    </location>
</feature>
<feature type="transmembrane region" description="Helical" evidence="1">
    <location>
        <begin position="296"/>
        <end position="312"/>
    </location>
</feature>
<keyword evidence="5" id="KW-1185">Reference proteome</keyword>
<keyword evidence="4" id="KW-0012">Acyltransferase</keyword>
<keyword evidence="1" id="KW-0472">Membrane</keyword>
<dbReference type="PANTHER" id="PTHR23028">
    <property type="entry name" value="ACETYLTRANSFERASE"/>
    <property type="match status" value="1"/>
</dbReference>
<feature type="transmembrane region" description="Helical" evidence="1">
    <location>
        <begin position="202"/>
        <end position="221"/>
    </location>
</feature>
<evidence type="ECO:0000313" key="5">
    <source>
        <dbReference type="Proteomes" id="UP001139451"/>
    </source>
</evidence>
<dbReference type="Pfam" id="PF19040">
    <property type="entry name" value="SGNH"/>
    <property type="match status" value="1"/>
</dbReference>
<dbReference type="InterPro" id="IPR050879">
    <property type="entry name" value="Acyltransferase_3"/>
</dbReference>
<gene>
    <name evidence="4" type="ORF">M9978_10035</name>
</gene>
<dbReference type="Pfam" id="PF01757">
    <property type="entry name" value="Acyl_transf_3"/>
    <property type="match status" value="1"/>
</dbReference>
<feature type="transmembrane region" description="Helical" evidence="1">
    <location>
        <begin position="12"/>
        <end position="33"/>
    </location>
</feature>
<dbReference type="AlphaFoldDB" id="A0A9X2KPI9"/>
<feature type="transmembrane region" description="Helical" evidence="1">
    <location>
        <begin position="79"/>
        <end position="101"/>
    </location>
</feature>
<dbReference type="EMBL" id="JAMLDX010000006">
    <property type="protein sequence ID" value="MCP3730768.1"/>
    <property type="molecule type" value="Genomic_DNA"/>
</dbReference>
<evidence type="ECO:0000259" key="2">
    <source>
        <dbReference type="Pfam" id="PF01757"/>
    </source>
</evidence>
<name>A0A9X2KPI9_9SPHN</name>
<feature type="transmembrane region" description="Helical" evidence="1">
    <location>
        <begin position="233"/>
        <end position="249"/>
    </location>
</feature>
<dbReference type="GO" id="GO:0000271">
    <property type="term" value="P:polysaccharide biosynthetic process"/>
    <property type="evidence" value="ECO:0007669"/>
    <property type="project" value="TreeGrafter"/>
</dbReference>
<accession>A0A9X2KPI9</accession>
<protein>
    <submittedName>
        <fullName evidence="4">Acyltransferase</fullName>
    </submittedName>
</protein>
<dbReference type="InterPro" id="IPR002656">
    <property type="entry name" value="Acyl_transf_3_dom"/>
</dbReference>
<dbReference type="RefSeq" id="WP_254292900.1">
    <property type="nucleotide sequence ID" value="NZ_JAMLDX010000006.1"/>
</dbReference>
<organism evidence="4 5">
    <name type="scientific">Sphingomonas tagetis</name>
    <dbReference type="NCBI Taxonomy" id="2949092"/>
    <lineage>
        <taxon>Bacteria</taxon>
        <taxon>Pseudomonadati</taxon>
        <taxon>Pseudomonadota</taxon>
        <taxon>Alphaproteobacteria</taxon>
        <taxon>Sphingomonadales</taxon>
        <taxon>Sphingomonadaceae</taxon>
        <taxon>Sphingomonas</taxon>
    </lineage>
</organism>
<feature type="transmembrane region" description="Helical" evidence="1">
    <location>
        <begin position="39"/>
        <end position="59"/>
    </location>
</feature>